<dbReference type="EMBL" id="CP082781">
    <property type="protein sequence ID" value="UGS27299.1"/>
    <property type="molecule type" value="Genomic_DNA"/>
</dbReference>
<evidence type="ECO:0000313" key="2">
    <source>
        <dbReference type="Proteomes" id="UP001199642"/>
    </source>
</evidence>
<dbReference type="RefSeq" id="WP_067244600.1">
    <property type="nucleotide sequence ID" value="NZ_CP082781.1"/>
</dbReference>
<proteinExistence type="predicted"/>
<dbReference type="Proteomes" id="UP001199642">
    <property type="component" value="Chromosome"/>
</dbReference>
<evidence type="ECO:0000313" key="1">
    <source>
        <dbReference type="EMBL" id="UGS27299.1"/>
    </source>
</evidence>
<keyword evidence="2" id="KW-1185">Reference proteome</keyword>
<reference evidence="1 2" key="1">
    <citation type="submission" date="2023-01" db="EMBL/GenBank/DDBJ databases">
        <title>Characterization of estradiol degrading bacteria Microbacterium sp. MZT7 and reveal degrading genes through genome analysis.</title>
        <authorList>
            <person name="Hao P."/>
            <person name="Gao Y."/>
        </authorList>
    </citation>
    <scope>NUCLEOTIDE SEQUENCE [LARGE SCALE GENOMIC DNA]</scope>
    <source>
        <strain evidence="1 2">MZT7</strain>
    </source>
</reference>
<protein>
    <submittedName>
        <fullName evidence="1">Uncharacterized protein</fullName>
    </submittedName>
</protein>
<name>A0ABY3RTL3_9MICO</name>
<organism evidence="1 2">
    <name type="scientific">Microbacterium resistens</name>
    <dbReference type="NCBI Taxonomy" id="156977"/>
    <lineage>
        <taxon>Bacteria</taxon>
        <taxon>Bacillati</taxon>
        <taxon>Actinomycetota</taxon>
        <taxon>Actinomycetes</taxon>
        <taxon>Micrococcales</taxon>
        <taxon>Microbacteriaceae</taxon>
        <taxon>Microbacterium</taxon>
    </lineage>
</organism>
<gene>
    <name evidence="1" type="ORF">K8F61_03575</name>
</gene>
<sequence length="119" mass="12879">MTEVEYTGRAVRVLFPGWESAMAGRASFTASNDVVRDAAAAPGWTSEILGMRSGLVVSGFRKLGVFTHPSGVRRLVSMKRGLPLLRILLDRAETGFDELLVSTPDADALARSIREGSDR</sequence>
<accession>A0ABY3RTL3</accession>